<dbReference type="Proteomes" id="UP000769528">
    <property type="component" value="Unassembled WGS sequence"/>
</dbReference>
<dbReference type="GO" id="GO:0044611">
    <property type="term" value="C:nuclear pore inner ring"/>
    <property type="evidence" value="ECO:0007669"/>
    <property type="project" value="TreeGrafter"/>
</dbReference>
<evidence type="ECO:0000313" key="5">
    <source>
        <dbReference type="EMBL" id="KAH3663496.1"/>
    </source>
</evidence>
<dbReference type="OrthoDB" id="2019644at2759"/>
<dbReference type="InterPro" id="IPR021827">
    <property type="entry name" value="Nup186/Nup192/Nup205"/>
</dbReference>
<keyword evidence="3" id="KW-0813">Transport</keyword>
<keyword evidence="4" id="KW-0539">Nucleus</keyword>
<reference evidence="5" key="2">
    <citation type="submission" date="2021-01" db="EMBL/GenBank/DDBJ databases">
        <authorList>
            <person name="Schikora-Tamarit M.A."/>
        </authorList>
    </citation>
    <scope>NUCLEOTIDE SEQUENCE</scope>
    <source>
        <strain evidence="5">CBS6341</strain>
    </source>
</reference>
<evidence type="ECO:0008006" key="7">
    <source>
        <dbReference type="Google" id="ProtNLM"/>
    </source>
</evidence>
<evidence type="ECO:0000313" key="6">
    <source>
        <dbReference type="Proteomes" id="UP000769528"/>
    </source>
</evidence>
<dbReference type="Pfam" id="PF11894">
    <property type="entry name" value="Nup192"/>
    <property type="match status" value="1"/>
</dbReference>
<gene>
    <name evidence="5" type="ORF">WICMUC_005935</name>
</gene>
<comment type="similarity">
    <text evidence="2">Belongs to the NUP186/NUP192/NUP205 family.</text>
</comment>
<keyword evidence="6" id="KW-1185">Reference proteome</keyword>
<dbReference type="GO" id="GO:0017056">
    <property type="term" value="F:structural constituent of nuclear pore"/>
    <property type="evidence" value="ECO:0007669"/>
    <property type="project" value="TreeGrafter"/>
</dbReference>
<comment type="subcellular location">
    <subcellularLocation>
        <location evidence="1">Nucleus</location>
    </subcellularLocation>
</comment>
<name>A0A9P8T2C0_9ASCO</name>
<reference evidence="5" key="1">
    <citation type="journal article" date="2021" name="Open Biol.">
        <title>Shared evolutionary footprints suggest mitochondrial oxidative damage underlies multiple complex I losses in fungi.</title>
        <authorList>
            <person name="Schikora-Tamarit M.A."/>
            <person name="Marcet-Houben M."/>
            <person name="Nosek J."/>
            <person name="Gabaldon T."/>
        </authorList>
    </citation>
    <scope>NUCLEOTIDE SEQUENCE</scope>
    <source>
        <strain evidence="5">CBS6341</strain>
    </source>
</reference>
<dbReference type="EMBL" id="JAEUBF010001534">
    <property type="protein sequence ID" value="KAH3663496.1"/>
    <property type="molecule type" value="Genomic_DNA"/>
</dbReference>
<protein>
    <recommendedName>
        <fullName evidence="7">Nucleoporin</fullName>
    </recommendedName>
</protein>
<accession>A0A9P8T2C0</accession>
<comment type="caution">
    <text evidence="5">The sequence shown here is derived from an EMBL/GenBank/DDBJ whole genome shotgun (WGS) entry which is preliminary data.</text>
</comment>
<organism evidence="5 6">
    <name type="scientific">Wickerhamomyces mucosus</name>
    <dbReference type="NCBI Taxonomy" id="1378264"/>
    <lineage>
        <taxon>Eukaryota</taxon>
        <taxon>Fungi</taxon>
        <taxon>Dikarya</taxon>
        <taxon>Ascomycota</taxon>
        <taxon>Saccharomycotina</taxon>
        <taxon>Saccharomycetes</taxon>
        <taxon>Phaffomycetales</taxon>
        <taxon>Wickerhamomycetaceae</taxon>
        <taxon>Wickerhamomyces</taxon>
    </lineage>
</organism>
<dbReference type="PANTHER" id="PTHR31344:SF0">
    <property type="entry name" value="NUCLEAR PORE COMPLEX PROTEIN NUP205"/>
    <property type="match status" value="1"/>
</dbReference>
<evidence type="ECO:0000256" key="4">
    <source>
        <dbReference type="ARBA" id="ARBA00023242"/>
    </source>
</evidence>
<evidence type="ECO:0000256" key="1">
    <source>
        <dbReference type="ARBA" id="ARBA00004123"/>
    </source>
</evidence>
<sequence>MATHWSVDPFRALHQSIESGSTDRRLLVELKNDLCNLTLVPKKNQQSRQLLEKGNIKLSGIEYELNQEFKEISATLSDELNIDEIIAAEFLQNSSGLGITSQDNARAAFYLRKQTILSIVSYIFNAGELSLTDLIWNGGFFKTLFDSFKEVHEELKSIHQTIQRAKLLEIDNLPEFKLKIAFRRDSLKDQHEGLSEIFHGLVSRNLIKVQHFKEVLGFIASFDVDDLFIVHLLPGLILFVSQLDLLDEGEVKALHSDLLKDLSKEDAYKTPIKVVVILIFLTYFISWCKKSTKRVNEFDFEIAIESPMILAVQLGAIEQLLIITSETSNNKFDLFYDTRSLLEQHLPRLVAKRILDVNEEETKRLKSADSHNTSTLYIITKEIKISENLTEFLTNTLHDFIQSFISDAAFLLIKIKDSEEDSLLSGEDFALDEISKRADLERFYLSIYYLYADREDLIATFWDDRESNAYGFIEWSSKCEDLLMRSTFILMLSGLSSGDQNANHVYHFITGTDQISWSSILEILNAYIDKISKLELKNEENDLNEETILTIASYLTIIYQTAKNSDTVKGYFDSGFLDCLFNLIKLDTPLIGPALHVISSLVSTDEQRKNTIWNYLDQWLFSQPANSFKECFQNRLTTFPDVLGFTDLLANLLQPLQKVGKYSLPYPQNLGAPHRKPGISPYLDFLLSDIFYHSPSLYFSEKVALQEPILKIIDTCLSSFDPKLILISFPAGVNLNTIVSTPDFASFVQANPAPIALNLLFQEKVYATLLDIASTGIDNISDKSFEEQQVQVVDLSLKVISKIFDLEVAYVDELLPILKKDNNFVMPGSLGTHGLSSFYDAISFHLPVVAHLSLYIGSSHLSIADKSIKLLSRFAKSSQFGLNSLNKSKLLTVVESVNESLRIKHNFIAQLSSEISDEKNLDIKIQILNFINSNLSFSSKKITVSHFLLGFDMKNGPALGVKDQETFIASKSSVFNTILYILESSYLSISSHDINYAPIRLASLSLEIILKLSRNSLTSEIILDYLSSLNLLDKLLQTPRIDSRTLWSDTKFNPDVENITSFNSGPAIGAFLSLLNQRSFILQYLSLELHRTSSEGSISKTSKYINSLINGSSTLVGPPKVLSLIDILEFNLNHVPTTPDNLKYFKGVDLNLDLNKIELSVDSHGPIFNLQDLDTLLDLHLKQLWVQGSYHTNEDQQAQNNKIAELKNELQKADSKLSLVKLPQSITSDEDSAFQERELIKGRFINYLSSMKFKTYQLSALHSWVQLIQVIVADGKLNAIERSDFILEVFQSIVPKITDYVEKDVLYAEELVSLCVSLYDIYHKDRSVIEQEQIDEIDSYERLYPLFKTCIQGILSPSSSLELRSDLYVLTNKYLSWVLKNKEVSKEILQSIKASSEKLISVVCNDAISGEGSTRITGLLLLESLYKLSSINQLNFISNILVKNNLLLLLVKSIKRTDETLMLSRDNKITLDSLLYELTAFKASLSFLIRVAETRNGAQQLLQSEIFQTIKACSFLLIDPDLGLDLVFDESTVQTSTFVRVNLNLDTPLSLDNDSKGVSLFELLVPIFQLVTAILLSTSSENTPVIQQVKNLLSHFEKLIVGVLKRDVLAESKKEGEIYNKNGANSSGLKELVNLFVLLSTLTKFKNDD</sequence>
<evidence type="ECO:0000256" key="3">
    <source>
        <dbReference type="ARBA" id="ARBA00022448"/>
    </source>
</evidence>
<evidence type="ECO:0000256" key="2">
    <source>
        <dbReference type="ARBA" id="ARBA00005892"/>
    </source>
</evidence>
<proteinExistence type="inferred from homology"/>
<dbReference type="PANTHER" id="PTHR31344">
    <property type="entry name" value="NUCLEAR PORE COMPLEX PROTEIN NUP205"/>
    <property type="match status" value="1"/>
</dbReference>
<dbReference type="GO" id="GO:0006999">
    <property type="term" value="P:nuclear pore organization"/>
    <property type="evidence" value="ECO:0007669"/>
    <property type="project" value="TreeGrafter"/>
</dbReference>